<accession>A0AAD4G889</accession>
<reference evidence="2" key="2">
    <citation type="journal article" date="2020" name="Nat. Commun.">
        <title>Large-scale genome sequencing of mycorrhizal fungi provides insights into the early evolution of symbiotic traits.</title>
        <authorList>
            <person name="Miyauchi S."/>
            <person name="Kiss E."/>
            <person name="Kuo A."/>
            <person name="Drula E."/>
            <person name="Kohler A."/>
            <person name="Sanchez-Garcia M."/>
            <person name="Morin E."/>
            <person name="Andreopoulos B."/>
            <person name="Barry K.W."/>
            <person name="Bonito G."/>
            <person name="Buee M."/>
            <person name="Carver A."/>
            <person name="Chen C."/>
            <person name="Cichocki N."/>
            <person name="Clum A."/>
            <person name="Culley D."/>
            <person name="Crous P.W."/>
            <person name="Fauchery L."/>
            <person name="Girlanda M."/>
            <person name="Hayes R.D."/>
            <person name="Keri Z."/>
            <person name="LaButti K."/>
            <person name="Lipzen A."/>
            <person name="Lombard V."/>
            <person name="Magnuson J."/>
            <person name="Maillard F."/>
            <person name="Murat C."/>
            <person name="Nolan M."/>
            <person name="Ohm R.A."/>
            <person name="Pangilinan J."/>
            <person name="Pereira M.F."/>
            <person name="Perotto S."/>
            <person name="Peter M."/>
            <person name="Pfister S."/>
            <person name="Riley R."/>
            <person name="Sitrit Y."/>
            <person name="Stielow J.B."/>
            <person name="Szollosi G."/>
            <person name="Zifcakova L."/>
            <person name="Stursova M."/>
            <person name="Spatafora J.W."/>
            <person name="Tedersoo L."/>
            <person name="Vaario L.M."/>
            <person name="Yamada A."/>
            <person name="Yan M."/>
            <person name="Wang P."/>
            <person name="Xu J."/>
            <person name="Bruns T."/>
            <person name="Baldrian P."/>
            <person name="Vilgalys R."/>
            <person name="Dunand C."/>
            <person name="Henrissat B."/>
            <person name="Grigoriev I.V."/>
            <person name="Hibbett D."/>
            <person name="Nagy L.G."/>
            <person name="Martin F.M."/>
        </authorList>
    </citation>
    <scope>NUCLEOTIDE SEQUENCE</scope>
    <source>
        <strain evidence="2">BED1</strain>
    </source>
</reference>
<dbReference type="EMBL" id="WHUW01000085">
    <property type="protein sequence ID" value="KAF8426825.1"/>
    <property type="molecule type" value="Genomic_DNA"/>
</dbReference>
<dbReference type="AlphaFoldDB" id="A0AAD4G889"/>
<proteinExistence type="predicted"/>
<evidence type="ECO:0000313" key="3">
    <source>
        <dbReference type="Proteomes" id="UP001194468"/>
    </source>
</evidence>
<keyword evidence="1" id="KW-1133">Transmembrane helix</keyword>
<keyword evidence="3" id="KW-1185">Reference proteome</keyword>
<gene>
    <name evidence="2" type="ORF">L210DRAFT_3652846</name>
</gene>
<reference evidence="2" key="1">
    <citation type="submission" date="2019-10" db="EMBL/GenBank/DDBJ databases">
        <authorList>
            <consortium name="DOE Joint Genome Institute"/>
            <person name="Kuo A."/>
            <person name="Miyauchi S."/>
            <person name="Kiss E."/>
            <person name="Drula E."/>
            <person name="Kohler A."/>
            <person name="Sanchez-Garcia M."/>
            <person name="Andreopoulos B."/>
            <person name="Barry K.W."/>
            <person name="Bonito G."/>
            <person name="Buee M."/>
            <person name="Carver A."/>
            <person name="Chen C."/>
            <person name="Cichocki N."/>
            <person name="Clum A."/>
            <person name="Culley D."/>
            <person name="Crous P.W."/>
            <person name="Fauchery L."/>
            <person name="Girlanda M."/>
            <person name="Hayes R."/>
            <person name="Keri Z."/>
            <person name="LaButti K."/>
            <person name="Lipzen A."/>
            <person name="Lombard V."/>
            <person name="Magnuson J."/>
            <person name="Maillard F."/>
            <person name="Morin E."/>
            <person name="Murat C."/>
            <person name="Nolan M."/>
            <person name="Ohm R."/>
            <person name="Pangilinan J."/>
            <person name="Pereira M."/>
            <person name="Perotto S."/>
            <person name="Peter M."/>
            <person name="Riley R."/>
            <person name="Sitrit Y."/>
            <person name="Stielow B."/>
            <person name="Szollosi G."/>
            <person name="Zifcakova L."/>
            <person name="Stursova M."/>
            <person name="Spatafora J.W."/>
            <person name="Tedersoo L."/>
            <person name="Vaario L.-M."/>
            <person name="Yamada A."/>
            <person name="Yan M."/>
            <person name="Wang P."/>
            <person name="Xu J."/>
            <person name="Bruns T."/>
            <person name="Baldrian P."/>
            <person name="Vilgalys R."/>
            <person name="Henrissat B."/>
            <person name="Grigoriev I.V."/>
            <person name="Hibbett D."/>
            <person name="Nagy L.G."/>
            <person name="Martin F.M."/>
        </authorList>
    </citation>
    <scope>NUCLEOTIDE SEQUENCE</scope>
    <source>
        <strain evidence="2">BED1</strain>
    </source>
</reference>
<protein>
    <submittedName>
        <fullName evidence="2">Uncharacterized protein</fullName>
    </submittedName>
</protein>
<sequence>MTIRPRLPARCCQPSVLPLIRSITCHTIVAVSHLLVSLGVSHLLAGPEQTTIPVPPQSLAVQSCSPHQATQPSARQPRCQPPAGGYITVCPLPSPLAFAPLTCHLRSCSPGPEQTTIPVPPQSLAIPAICSSASLSATCWRVYNRVSPSFSSCLRSPYVSSMLLLSRPRADDDPRSSSVTRRPVVFPTSSDIIGQPPALVAAIGHSRRLFAPPSLIVVAVVVPRRCPSSLFAPPFLIVVAVVAPFLLLLPSLPLCAIYAPALQA</sequence>
<keyword evidence="1" id="KW-0472">Membrane</keyword>
<organism evidence="2 3">
    <name type="scientific">Boletus edulis BED1</name>
    <dbReference type="NCBI Taxonomy" id="1328754"/>
    <lineage>
        <taxon>Eukaryota</taxon>
        <taxon>Fungi</taxon>
        <taxon>Dikarya</taxon>
        <taxon>Basidiomycota</taxon>
        <taxon>Agaricomycotina</taxon>
        <taxon>Agaricomycetes</taxon>
        <taxon>Agaricomycetidae</taxon>
        <taxon>Boletales</taxon>
        <taxon>Boletineae</taxon>
        <taxon>Boletaceae</taxon>
        <taxon>Boletoideae</taxon>
        <taxon>Boletus</taxon>
    </lineage>
</organism>
<keyword evidence="1" id="KW-0812">Transmembrane</keyword>
<name>A0AAD4G889_BOLED</name>
<feature type="transmembrane region" description="Helical" evidence="1">
    <location>
        <begin position="235"/>
        <end position="259"/>
    </location>
</feature>
<evidence type="ECO:0000313" key="2">
    <source>
        <dbReference type="EMBL" id="KAF8426825.1"/>
    </source>
</evidence>
<evidence type="ECO:0000256" key="1">
    <source>
        <dbReference type="SAM" id="Phobius"/>
    </source>
</evidence>
<comment type="caution">
    <text evidence="2">The sequence shown here is derived from an EMBL/GenBank/DDBJ whole genome shotgun (WGS) entry which is preliminary data.</text>
</comment>
<dbReference type="Proteomes" id="UP001194468">
    <property type="component" value="Unassembled WGS sequence"/>
</dbReference>